<dbReference type="PANTHER" id="PTHR42851:SF4">
    <property type="entry name" value="PWWP DOMAIN-CONTAINING PROTEIN"/>
    <property type="match status" value="1"/>
</dbReference>
<dbReference type="InterPro" id="IPR000313">
    <property type="entry name" value="PWWP_dom"/>
</dbReference>
<feature type="compositionally biased region" description="Basic and acidic residues" evidence="1">
    <location>
        <begin position="1863"/>
        <end position="1877"/>
    </location>
</feature>
<feature type="region of interest" description="Disordered" evidence="1">
    <location>
        <begin position="1854"/>
        <end position="1905"/>
    </location>
</feature>
<feature type="compositionally biased region" description="Basic residues" evidence="1">
    <location>
        <begin position="1878"/>
        <end position="1889"/>
    </location>
</feature>
<dbReference type="SUPFAM" id="SSF63748">
    <property type="entry name" value="Tudor/PWWP/MBT"/>
    <property type="match status" value="1"/>
</dbReference>
<feature type="region of interest" description="Disordered" evidence="1">
    <location>
        <begin position="284"/>
        <end position="305"/>
    </location>
</feature>
<feature type="compositionally biased region" description="Basic and acidic residues" evidence="1">
    <location>
        <begin position="59"/>
        <end position="68"/>
    </location>
</feature>
<feature type="compositionally biased region" description="Basic and acidic residues" evidence="1">
    <location>
        <begin position="292"/>
        <end position="305"/>
    </location>
</feature>
<feature type="compositionally biased region" description="Acidic residues" evidence="1">
    <location>
        <begin position="1744"/>
        <end position="1757"/>
    </location>
</feature>
<reference evidence="3" key="1">
    <citation type="journal article" date="2021" name="Nat. Commun.">
        <title>Genomic analyses provide insights into spinach domestication and the genetic basis of agronomic traits.</title>
        <authorList>
            <person name="Cai X."/>
            <person name="Sun X."/>
            <person name="Xu C."/>
            <person name="Sun H."/>
            <person name="Wang X."/>
            <person name="Ge C."/>
            <person name="Zhang Z."/>
            <person name="Wang Q."/>
            <person name="Fei Z."/>
            <person name="Jiao C."/>
            <person name="Wang Q."/>
        </authorList>
    </citation>
    <scope>NUCLEOTIDE SEQUENCE [LARGE SCALE GENOMIC DNA]</scope>
    <source>
        <strain evidence="3">cv. Varoflay</strain>
    </source>
</reference>
<dbReference type="Gene3D" id="2.30.30.140">
    <property type="match status" value="1"/>
</dbReference>
<feature type="compositionally biased region" description="Basic residues" evidence="1">
    <location>
        <begin position="1810"/>
        <end position="1822"/>
    </location>
</feature>
<proteinExistence type="predicted"/>
<feature type="region of interest" description="Disordered" evidence="1">
    <location>
        <begin position="1344"/>
        <end position="1376"/>
    </location>
</feature>
<feature type="region of interest" description="Disordered" evidence="1">
    <location>
        <begin position="1807"/>
        <end position="1832"/>
    </location>
</feature>
<dbReference type="Proteomes" id="UP000813463">
    <property type="component" value="Chromosome 1"/>
</dbReference>
<dbReference type="PANTHER" id="PTHR42851">
    <property type="entry name" value="ALDOLASE-RELATED"/>
    <property type="match status" value="1"/>
</dbReference>
<dbReference type="SMART" id="SM00293">
    <property type="entry name" value="PWWP"/>
    <property type="match status" value="1"/>
</dbReference>
<dbReference type="PROSITE" id="PS50812">
    <property type="entry name" value="PWWP"/>
    <property type="match status" value="1"/>
</dbReference>
<dbReference type="Pfam" id="PF00855">
    <property type="entry name" value="PWWP"/>
    <property type="match status" value="1"/>
</dbReference>
<accession>A0A9R0IRJ5</accession>
<dbReference type="CDD" id="cd05162">
    <property type="entry name" value="PWWP"/>
    <property type="match status" value="1"/>
</dbReference>
<feature type="region of interest" description="Disordered" evidence="1">
    <location>
        <begin position="1733"/>
        <end position="1769"/>
    </location>
</feature>
<feature type="compositionally biased region" description="Basic and acidic residues" evidence="1">
    <location>
        <begin position="482"/>
        <end position="497"/>
    </location>
</feature>
<reference evidence="4" key="2">
    <citation type="submission" date="2025-08" db="UniProtKB">
        <authorList>
            <consortium name="RefSeq"/>
        </authorList>
    </citation>
    <scope>IDENTIFICATION</scope>
    <source>
        <tissue evidence="4">Leaf</tissue>
    </source>
</reference>
<dbReference type="InterPro" id="IPR053063">
    <property type="entry name" value="PWWP_domain_containing_PDP"/>
</dbReference>
<name>A0A9R0IRJ5_SPIOL</name>
<dbReference type="KEGG" id="soe:110792455"/>
<evidence type="ECO:0000259" key="2">
    <source>
        <dbReference type="PROSITE" id="PS50812"/>
    </source>
</evidence>
<evidence type="ECO:0000313" key="3">
    <source>
        <dbReference type="Proteomes" id="UP000813463"/>
    </source>
</evidence>
<evidence type="ECO:0000256" key="1">
    <source>
        <dbReference type="SAM" id="MobiDB-lite"/>
    </source>
</evidence>
<keyword evidence="3" id="KW-1185">Reference proteome</keyword>
<protein>
    <recommendedName>
        <fullName evidence="2">PWWP domain-containing protein</fullName>
    </recommendedName>
</protein>
<dbReference type="GeneID" id="110792455"/>
<feature type="region of interest" description="Disordered" evidence="1">
    <location>
        <begin position="1594"/>
        <end position="1623"/>
    </location>
</feature>
<gene>
    <name evidence="4" type="primary">LOC110792455</name>
</gene>
<feature type="domain" description="PWWP" evidence="2">
    <location>
        <begin position="1398"/>
        <end position="1459"/>
    </location>
</feature>
<dbReference type="RefSeq" id="XP_021852949.1">
    <property type="nucleotide sequence ID" value="XM_021997257.2"/>
</dbReference>
<feature type="compositionally biased region" description="Basic and acidic residues" evidence="1">
    <location>
        <begin position="1890"/>
        <end position="1905"/>
    </location>
</feature>
<feature type="region of interest" description="Disordered" evidence="1">
    <location>
        <begin position="475"/>
        <end position="532"/>
    </location>
</feature>
<sequence length="2008" mass="222211">MDAKVVHIIETEVSDFSVRDNSRDRDYENNVGCEQPLLAVKSVVEAVDQGLASEPAAEGMKHKSRDDVPEADTNIESVPEVEEHAAKTEVVELHAQKDVDQELIPEMMDEKAVAIVEKEVPDVSIRGSSGAHLNSGPRQIEDREYGDHVEQLSLPVKSCVHGQEYEPSYLVVKDLEHRTTVDLPEIDTEMEDAKEVLERAVDSAAVELPREQEVNEDLVSVRIDTEVVPTVEKEVFDVSSGSSLNLDSGSTQAGVREYGDHAINKQPPLPVKSLDKVIDQVPEYEPSLSVSEHSERRTTDDFHEVDSEIEDVKRLQEQAADTEAFELPKEQEVDNKLVSEKMDAKVVHIVEEVPDVSLEGSLHLGSYPSQVGDREDVTHLTNEQPPFPVNTIDEGVDHGLEYVPESSVAENLEHRATGDFHEVDSAMEDVREMEEQAVNSDLPKEQVVYQELESEKTDAEVVPIVETGVPNVSIRGSLDLDSDPRQAEDRSNEDHTAYEQPPFPINLIDKGLDHGEEYEPGSSVARHLEHRTTGDIHEVDTYIEDVKKVQEQAAIMEVAKSPKEQDVDQKLVHEKVVAKAPIVETEVPNVSNGGSSVEDVDSGLRQVGDIDYKDNGSREQPSLRVKSFYNGEHHVPGSPVAERLEHGVIDDIHEFDRDVENGKEIPEQVASTEAVELPDEQEVDQEMVCKKMDAKIASIKEIEVPIGSIGGSPSTNLNSSSRQIREGEIGDRAAYEHQSLPIKSSVEGVDNGLEYEAASIVDEKPEHGAVGEFHEVDTNMNDVQEAPKQAANNTQAIDLPKELVVDQGLVSVQMETNVVLVVEAEVPDVCTRSCPGVDMDLGPIHSGDREYGDAAACEQPLLLAMPLVNRVHQGLEYEPGSSVTERLEHSATDDVEGVNNGLEYEAGSTVDKNPEYEAIGEVHEVDTIMDDVQEVQEQAANNTEAIELTEEQGVDQDPVSGEMETIVVLVEDTEVPDVCSGGSPGVGMNSSPIYIGDESGDDAACVQPPLVVKEYEPGSLVTERLEDIATDDVEGVDNKLEYEALSIVDENPEYEAIGEVHEVDTNIDNVQEGQEQAANNTEVIELPEEQGVDQDPVSRQMETKVVLIEETEAANVCTGGSPGVDMDSGPIYIGDEYGDDAACEQPPLVVNDVDQGLEYEPGSSVTERLECSSTDDVEGVDTRLEYEAGSMVDENSECGAVGEVHKVDKNIDNIQEVQEQAANNTEVIELPKEQGVDQDPVSGQIETNVALVEDTDVPDICTGGSPGVDMDSGPIYIGDESGDDATCEQPPSVVKLFVNDVDQGLEYEPGSSVNEHLDAPHEVDTNIEDVQEMLEQAVSNEAVESLQEQDQELIPRSVKTRSKEEKSAKRSFPKSGSLMKDHRVSYQLPPENEGDFTVFDLVWGKVKSHPWWPGQIFHPSDSSEKAMKYYRKDCYLVAYFGDRTFAWNEASVLKPFRNHFPQAERQNKSEAFQNAVSCALEEVARREEFGLACSCLSEEVYDKIKYQMVENTGIREESSRREGVDRSTGVDSFQPNKLKEYVRTVALFPTSGVDRLELLIAKSQLLAFNRLKGYDALPKFQYHEGLVECDADTPFRDQSTSENEHADSVAGVDAKKGPHKRKHDLKDIVYQRRKEKSMTELMSEYYLDGEFDSHEEDDFSLASPSAAFSGTKRKASGFLTDDSTAQQRIKTISLAKVSHAASSNPQQSFKVGECIRRVASQLTGSSAIIKGCSEGSDTKHSVDDADEVSQSPDDDMTESTPTQSKESTLDEMLSQLHLSARDPMKGYSFLVDIISFFSKFRNLAVTTQRQKMRKGSGRKRKSSVPVVGSPETFEFDDRNDSYWRDMVIQDNAEAKPARRVRKRKDEKLVSGDSEKPLRPNRRNNSRKQYHHDNHESAPEMSTRDEKKLDLPTELMLNFGEMSSVLLEANLNKMFRRFGPLKESETEVDMQSSRARVVFKKRSDAEVAYSSAAMFNIFGSTLVNYQLNYTPASLLNSPLTMTDAKTDAT</sequence>
<organism evidence="3 4">
    <name type="scientific">Spinacia oleracea</name>
    <name type="common">Spinach</name>
    <dbReference type="NCBI Taxonomy" id="3562"/>
    <lineage>
        <taxon>Eukaryota</taxon>
        <taxon>Viridiplantae</taxon>
        <taxon>Streptophyta</taxon>
        <taxon>Embryophyta</taxon>
        <taxon>Tracheophyta</taxon>
        <taxon>Spermatophyta</taxon>
        <taxon>Magnoliopsida</taxon>
        <taxon>eudicotyledons</taxon>
        <taxon>Gunneridae</taxon>
        <taxon>Pentapetalae</taxon>
        <taxon>Caryophyllales</taxon>
        <taxon>Chenopodiaceae</taxon>
        <taxon>Chenopodioideae</taxon>
        <taxon>Anserineae</taxon>
        <taxon>Spinacia</taxon>
    </lineage>
</organism>
<dbReference type="OrthoDB" id="62853at2759"/>
<evidence type="ECO:0000313" key="4">
    <source>
        <dbReference type="RefSeq" id="XP_021852949.1"/>
    </source>
</evidence>
<feature type="region of interest" description="Disordered" evidence="1">
    <location>
        <begin position="52"/>
        <end position="72"/>
    </location>
</feature>